<feature type="chain" id="PRO_5040820227" evidence="2">
    <location>
        <begin position="21"/>
        <end position="632"/>
    </location>
</feature>
<sequence>MKLINAILIALTFFSMTATANLENDFFRNPDVVAPKLSPQGQHLLYKKLVDNNYTVILAGTDFSWDTKVISFGLQSKRVISDFGWLGKTYFSVTTFDRHSGMQLLVYKVDEANSLTQVALLKHTYLFDPLLAVDDTFIAQRYKNGKAHLFTINVTEDSFEAQFRSKKRISKGPFPEGGWLLNSFGEPNVNFISEGGVTEVHVKRANSRKWQQVWRQSDQTKFIPVWFDDAKNELLVLSEQQSGYQSLSRYDIQSQTFIGEVYRLPGRDIVGIIQNPYDSSIIGYTYMLGGVLVQNYDNKLSTYTSASEDKEDSYVIHFDQDYQKIVTINQSIDSPSAYYLFDTKTGHSQLIGEERPWLNKYSLGKSSVIKSISSDGVEVESYLTMPNNPSVKDVPLLVMPHGGPLGVNDTRHFSVDVHYFVQKGYAVLTPNYRGSSGFGKKFLNSGKRQWGRLIEDDIESAVTQAIARQDIDGQKVCVFGISYGGYSALISAIRRPDLYKCAISYAGVTDIPLLFSDHNISEKDDSRRVLIDILGDPNESWDTLVEYSPVYRMNELSIPIFIAQGGRDRVVDSEHYFRLKYVLDKLGKPYESMFFGNEVHGFNYINTQQALYNSIDQFMQQSFAQSEVTPTL</sequence>
<feature type="domain" description="Peptidase S9 prolyl oligopeptidase catalytic" evidence="3">
    <location>
        <begin position="412"/>
        <end position="624"/>
    </location>
</feature>
<feature type="signal peptide" evidence="2">
    <location>
        <begin position="1"/>
        <end position="20"/>
    </location>
</feature>
<dbReference type="GO" id="GO:0004252">
    <property type="term" value="F:serine-type endopeptidase activity"/>
    <property type="evidence" value="ECO:0007669"/>
    <property type="project" value="InterPro"/>
</dbReference>
<dbReference type="Gene3D" id="3.40.50.1820">
    <property type="entry name" value="alpha/beta hydrolase"/>
    <property type="match status" value="1"/>
</dbReference>
<evidence type="ECO:0000313" key="5">
    <source>
        <dbReference type="Proteomes" id="UP001139408"/>
    </source>
</evidence>
<dbReference type="InterPro" id="IPR029058">
    <property type="entry name" value="AB_hydrolase_fold"/>
</dbReference>
<dbReference type="PANTHER" id="PTHR42776:SF27">
    <property type="entry name" value="DIPEPTIDYL PEPTIDASE FAMILY MEMBER 6"/>
    <property type="match status" value="1"/>
</dbReference>
<dbReference type="SUPFAM" id="SSF53474">
    <property type="entry name" value="alpha/beta-Hydrolases"/>
    <property type="match status" value="1"/>
</dbReference>
<keyword evidence="1" id="KW-0378">Hydrolase</keyword>
<dbReference type="RefSeq" id="WP_188925477.1">
    <property type="nucleotide sequence ID" value="NZ_BMQI01000025.1"/>
</dbReference>
<dbReference type="InterPro" id="IPR002470">
    <property type="entry name" value="Peptidase_S9A"/>
</dbReference>
<dbReference type="GO" id="GO:0006508">
    <property type="term" value="P:proteolysis"/>
    <property type="evidence" value="ECO:0007669"/>
    <property type="project" value="InterPro"/>
</dbReference>
<evidence type="ECO:0000256" key="2">
    <source>
        <dbReference type="SAM" id="SignalP"/>
    </source>
</evidence>
<dbReference type="AlphaFoldDB" id="A0A9X1Z4R3"/>
<evidence type="ECO:0000313" key="4">
    <source>
        <dbReference type="EMBL" id="MCL1105333.1"/>
    </source>
</evidence>
<comment type="caution">
    <text evidence="4">The sequence shown here is derived from an EMBL/GenBank/DDBJ whole genome shotgun (WGS) entry which is preliminary data.</text>
</comment>
<dbReference type="PANTHER" id="PTHR42776">
    <property type="entry name" value="SERINE PEPTIDASE S9 FAMILY MEMBER"/>
    <property type="match status" value="1"/>
</dbReference>
<gene>
    <name evidence="4" type="ORF">L2749_08650</name>
</gene>
<name>A0A9X1Z4R3_9GAMM</name>
<evidence type="ECO:0000259" key="3">
    <source>
        <dbReference type="Pfam" id="PF00326"/>
    </source>
</evidence>
<dbReference type="PRINTS" id="PR00862">
    <property type="entry name" value="PROLIGOPTASE"/>
</dbReference>
<dbReference type="InterPro" id="IPR001375">
    <property type="entry name" value="Peptidase_S9_cat"/>
</dbReference>
<dbReference type="EMBL" id="JAKILJ010000016">
    <property type="protein sequence ID" value="MCL1105333.1"/>
    <property type="molecule type" value="Genomic_DNA"/>
</dbReference>
<accession>A0A9X1Z4R3</accession>
<keyword evidence="2" id="KW-0732">Signal</keyword>
<dbReference type="Pfam" id="PF00326">
    <property type="entry name" value="Peptidase_S9"/>
    <property type="match status" value="1"/>
</dbReference>
<reference evidence="4" key="1">
    <citation type="submission" date="2022-01" db="EMBL/GenBank/DDBJ databases">
        <title>Whole genome-based taxonomy of the Shewanellaceae.</title>
        <authorList>
            <person name="Martin-Rodriguez A.J."/>
        </authorList>
    </citation>
    <scope>NUCLEOTIDE SEQUENCE</scope>
    <source>
        <strain evidence="4">DSM 23803</strain>
    </source>
</reference>
<keyword evidence="5" id="KW-1185">Reference proteome</keyword>
<dbReference type="SUPFAM" id="SSF82171">
    <property type="entry name" value="DPP6 N-terminal domain-like"/>
    <property type="match status" value="1"/>
</dbReference>
<proteinExistence type="predicted"/>
<evidence type="ECO:0000256" key="1">
    <source>
        <dbReference type="ARBA" id="ARBA00022801"/>
    </source>
</evidence>
<protein>
    <submittedName>
        <fullName evidence="4">Prolyl oligopeptidase family serine peptidase</fullName>
    </submittedName>
</protein>
<organism evidence="4 5">
    <name type="scientific">Shewanella algicola</name>
    <dbReference type="NCBI Taxonomy" id="640633"/>
    <lineage>
        <taxon>Bacteria</taxon>
        <taxon>Pseudomonadati</taxon>
        <taxon>Pseudomonadota</taxon>
        <taxon>Gammaproteobacteria</taxon>
        <taxon>Alteromonadales</taxon>
        <taxon>Shewanellaceae</taxon>
        <taxon>Shewanella</taxon>
    </lineage>
</organism>
<dbReference type="Proteomes" id="UP001139408">
    <property type="component" value="Unassembled WGS sequence"/>
</dbReference>